<dbReference type="PANTHER" id="PTHR43760">
    <property type="entry name" value="ENDORIBONUCLEASE-RELATED"/>
    <property type="match status" value="1"/>
</dbReference>
<dbReference type="Proteomes" id="UP001595615">
    <property type="component" value="Unassembled WGS sequence"/>
</dbReference>
<dbReference type="InterPro" id="IPR035959">
    <property type="entry name" value="RutC-like_sf"/>
</dbReference>
<evidence type="ECO:0000256" key="1">
    <source>
        <dbReference type="SAM" id="SignalP"/>
    </source>
</evidence>
<evidence type="ECO:0000313" key="2">
    <source>
        <dbReference type="EMBL" id="MFC3712784.1"/>
    </source>
</evidence>
<feature type="chain" id="PRO_5046123732" evidence="1">
    <location>
        <begin position="23"/>
        <end position="179"/>
    </location>
</feature>
<organism evidence="2 3">
    <name type="scientific">Sphingoaurantiacus capsulatus</name>
    <dbReference type="NCBI Taxonomy" id="1771310"/>
    <lineage>
        <taxon>Bacteria</taxon>
        <taxon>Pseudomonadati</taxon>
        <taxon>Pseudomonadota</taxon>
        <taxon>Alphaproteobacteria</taxon>
        <taxon>Sphingomonadales</taxon>
        <taxon>Sphingosinicellaceae</taxon>
        <taxon>Sphingoaurantiacus</taxon>
    </lineage>
</organism>
<accession>A0ABV7XDS9</accession>
<dbReference type="InterPro" id="IPR013813">
    <property type="entry name" value="Endoribo_LPSP/chorism_mut-like"/>
</dbReference>
<feature type="signal peptide" evidence="1">
    <location>
        <begin position="1"/>
        <end position="22"/>
    </location>
</feature>
<dbReference type="CDD" id="cd02199">
    <property type="entry name" value="YjgF_YER057c_UK114_like_1"/>
    <property type="match status" value="1"/>
</dbReference>
<keyword evidence="1" id="KW-0732">Signal</keyword>
<comment type="caution">
    <text evidence="2">The sequence shown here is derived from an EMBL/GenBank/DDBJ whole genome shotgun (WGS) entry which is preliminary data.</text>
</comment>
<reference evidence="3" key="1">
    <citation type="journal article" date="2019" name="Int. J. Syst. Evol. Microbiol.">
        <title>The Global Catalogue of Microorganisms (GCM) 10K type strain sequencing project: providing services to taxonomists for standard genome sequencing and annotation.</title>
        <authorList>
            <consortium name="The Broad Institute Genomics Platform"/>
            <consortium name="The Broad Institute Genome Sequencing Center for Infectious Disease"/>
            <person name="Wu L."/>
            <person name="Ma J."/>
        </authorList>
    </citation>
    <scope>NUCLEOTIDE SEQUENCE [LARGE SCALE GENOMIC DNA]</scope>
    <source>
        <strain evidence="3">KCTC 42644</strain>
    </source>
</reference>
<keyword evidence="3" id="KW-1185">Reference proteome</keyword>
<dbReference type="PANTHER" id="PTHR43760:SF1">
    <property type="entry name" value="ENDORIBONUCLEASE L-PSP_CHORISMATE MUTASE-LIKE DOMAIN-CONTAINING PROTEIN"/>
    <property type="match status" value="1"/>
</dbReference>
<dbReference type="Gene3D" id="3.30.1330.40">
    <property type="entry name" value="RutC-like"/>
    <property type="match status" value="1"/>
</dbReference>
<dbReference type="SUPFAM" id="SSF55298">
    <property type="entry name" value="YjgF-like"/>
    <property type="match status" value="1"/>
</dbReference>
<dbReference type="RefSeq" id="WP_380860344.1">
    <property type="nucleotide sequence ID" value="NZ_JBHRXV010000007.1"/>
</dbReference>
<name>A0ABV7XDS9_9SPHN</name>
<protein>
    <submittedName>
        <fullName evidence="2">RidA family protein</fullName>
    </submittedName>
</protein>
<sequence length="179" mass="18678">MDRRHLLAAGLALAVAPRAVLAAVPEVDQRFLKLLGRAPRPAQPIGDYVPARRSGRILYLSTTTARTDGQPDFRGKVGGELTLAQGQQAARAAALAMLETIYNELGGTLAPVTQILNMVGYVASADGFYDQASVMNGATAVLIEVFGADIGRSSRSAIGIKAMSRDAAVSIAATVEVQA</sequence>
<evidence type="ECO:0000313" key="3">
    <source>
        <dbReference type="Proteomes" id="UP001595615"/>
    </source>
</evidence>
<gene>
    <name evidence="2" type="ORF">ACFOMD_09400</name>
</gene>
<proteinExistence type="predicted"/>
<dbReference type="EMBL" id="JBHRXV010000007">
    <property type="protein sequence ID" value="MFC3712784.1"/>
    <property type="molecule type" value="Genomic_DNA"/>
</dbReference>